<evidence type="ECO:0000256" key="1">
    <source>
        <dbReference type="ARBA" id="ARBA00010203"/>
    </source>
</evidence>
<reference evidence="11 12" key="1">
    <citation type="submission" date="2019-03" db="EMBL/GenBank/DDBJ databases">
        <title>Genomic Encyclopedia of Type Strains, Phase IV (KMG-IV): sequencing the most valuable type-strain genomes for metagenomic binning, comparative biology and taxonomic classification.</title>
        <authorList>
            <person name="Goeker M."/>
        </authorList>
    </citation>
    <scope>NUCLEOTIDE SEQUENCE [LARGE SCALE GENOMIC DNA]</scope>
    <source>
        <strain evidence="11 12">DSM 18507</strain>
    </source>
</reference>
<evidence type="ECO:0000256" key="8">
    <source>
        <dbReference type="RuleBase" id="RU362026"/>
    </source>
</evidence>
<evidence type="ECO:0000256" key="2">
    <source>
        <dbReference type="ARBA" id="ARBA00022603"/>
    </source>
</evidence>
<evidence type="ECO:0000256" key="9">
    <source>
        <dbReference type="SAM" id="MobiDB-lite"/>
    </source>
</evidence>
<dbReference type="Gene3D" id="3.40.50.150">
    <property type="entry name" value="Vaccinia Virus protein VP39"/>
    <property type="match status" value="1"/>
</dbReference>
<evidence type="ECO:0000256" key="4">
    <source>
        <dbReference type="ARBA" id="ARBA00022691"/>
    </source>
</evidence>
<proteinExistence type="inferred from homology"/>
<protein>
    <recommendedName>
        <fullName evidence="8">Methyltransferase</fullName>
        <ecNumber evidence="8">2.1.1.-</ecNumber>
    </recommendedName>
</protein>
<keyword evidence="4" id="KW-0949">S-adenosyl-L-methionine</keyword>
<evidence type="ECO:0000256" key="5">
    <source>
        <dbReference type="ARBA" id="ARBA00022747"/>
    </source>
</evidence>
<accession>A0ABY2CYT2</accession>
<keyword evidence="6" id="KW-0238">DNA-binding</keyword>
<name>A0ABY2CYT2_GULMO</name>
<evidence type="ECO:0000256" key="7">
    <source>
        <dbReference type="ARBA" id="ARBA00049120"/>
    </source>
</evidence>
<organism evidence="11 12">
    <name type="scientific">Gulbenkiania mobilis</name>
    <dbReference type="NCBI Taxonomy" id="397457"/>
    <lineage>
        <taxon>Bacteria</taxon>
        <taxon>Pseudomonadati</taxon>
        <taxon>Pseudomonadota</taxon>
        <taxon>Betaproteobacteria</taxon>
        <taxon>Neisseriales</taxon>
        <taxon>Chromobacteriaceae</taxon>
        <taxon>Gulbenkiania</taxon>
    </lineage>
</organism>
<evidence type="ECO:0000313" key="12">
    <source>
        <dbReference type="Proteomes" id="UP000294801"/>
    </source>
</evidence>
<keyword evidence="3" id="KW-0808">Transferase</keyword>
<dbReference type="Pfam" id="PF01555">
    <property type="entry name" value="N6_N4_Mtase"/>
    <property type="match status" value="1"/>
</dbReference>
<evidence type="ECO:0000256" key="6">
    <source>
        <dbReference type="ARBA" id="ARBA00023125"/>
    </source>
</evidence>
<keyword evidence="2" id="KW-0489">Methyltransferase</keyword>
<sequence>MTQRRGPNDTKDTKAVLLDAKRGAPEDVLDERAAMWRGDSEAFLSGLPEVPLFDLVVTSPPYNIGKSYETKDDLSRYLEWQERIIDLIIPRLKTTGSICWQVGNFVDNGQISPLDIEFAPIFKKHRLQLRNRIIWHFGHGLHSRRRFSGRYETVMWYTKSDDYFFDLDPVRVPSKYPGKRHFKGPKKGQVSGNPLGKNPEDVWNIPNVKSNHVEKTEHPCQFPVGLIERLVLSMSREGDLVFDPFAGVASAGVASLLHGRRFWGCELDEGFAATGFERLRQTDEGSVRFRPHDQPLYDHTRSSLSKPVVDE</sequence>
<feature type="domain" description="DNA methylase N-4/N-6" evidence="10">
    <location>
        <begin position="54"/>
        <end position="273"/>
    </location>
</feature>
<dbReference type="EMBL" id="SMDA01000003">
    <property type="protein sequence ID" value="TCW32372.1"/>
    <property type="molecule type" value="Genomic_DNA"/>
</dbReference>
<dbReference type="Proteomes" id="UP000294801">
    <property type="component" value="Unassembled WGS sequence"/>
</dbReference>
<evidence type="ECO:0000313" key="11">
    <source>
        <dbReference type="EMBL" id="TCW32372.1"/>
    </source>
</evidence>
<dbReference type="SUPFAM" id="SSF53335">
    <property type="entry name" value="S-adenosyl-L-methionine-dependent methyltransferases"/>
    <property type="match status" value="1"/>
</dbReference>
<dbReference type="RefSeq" id="WP_132098182.1">
    <property type="nucleotide sequence ID" value="NZ_SMDA01000003.1"/>
</dbReference>
<evidence type="ECO:0000259" key="10">
    <source>
        <dbReference type="Pfam" id="PF01555"/>
    </source>
</evidence>
<dbReference type="InterPro" id="IPR017985">
    <property type="entry name" value="MeTrfase_CN4_CS"/>
</dbReference>
<keyword evidence="12" id="KW-1185">Reference proteome</keyword>
<dbReference type="InterPro" id="IPR001091">
    <property type="entry name" value="RM_Methyltransferase"/>
</dbReference>
<feature type="region of interest" description="Disordered" evidence="9">
    <location>
        <begin position="285"/>
        <end position="311"/>
    </location>
</feature>
<dbReference type="PRINTS" id="PR00508">
    <property type="entry name" value="S21N4MTFRASE"/>
</dbReference>
<dbReference type="InterPro" id="IPR029063">
    <property type="entry name" value="SAM-dependent_MTases_sf"/>
</dbReference>
<keyword evidence="5" id="KW-0680">Restriction system</keyword>
<evidence type="ECO:0000256" key="3">
    <source>
        <dbReference type="ARBA" id="ARBA00022679"/>
    </source>
</evidence>
<feature type="compositionally biased region" description="Basic and acidic residues" evidence="9">
    <location>
        <begin position="285"/>
        <end position="301"/>
    </location>
</feature>
<feature type="region of interest" description="Disordered" evidence="9">
    <location>
        <begin position="178"/>
        <end position="201"/>
    </location>
</feature>
<comment type="similarity">
    <text evidence="1">Belongs to the N(4)/N(6)-methyltransferase family. N(4) subfamily.</text>
</comment>
<dbReference type="InterPro" id="IPR002941">
    <property type="entry name" value="DNA_methylase_N4/N6"/>
</dbReference>
<gene>
    <name evidence="11" type="ORF">EV669_103288</name>
</gene>
<comment type="catalytic activity">
    <reaction evidence="7">
        <text>a 2'-deoxycytidine in DNA + S-adenosyl-L-methionine = an N(4)-methyl-2'-deoxycytidine in DNA + S-adenosyl-L-homocysteine + H(+)</text>
        <dbReference type="Rhea" id="RHEA:16857"/>
        <dbReference type="Rhea" id="RHEA-COMP:11369"/>
        <dbReference type="Rhea" id="RHEA-COMP:13674"/>
        <dbReference type="ChEBI" id="CHEBI:15378"/>
        <dbReference type="ChEBI" id="CHEBI:57856"/>
        <dbReference type="ChEBI" id="CHEBI:59789"/>
        <dbReference type="ChEBI" id="CHEBI:85452"/>
        <dbReference type="ChEBI" id="CHEBI:137933"/>
        <dbReference type="EC" id="2.1.1.113"/>
    </reaction>
</comment>
<dbReference type="PROSITE" id="PS00093">
    <property type="entry name" value="N4_MTASE"/>
    <property type="match status" value="1"/>
</dbReference>
<dbReference type="EC" id="2.1.1.-" evidence="8"/>
<comment type="caution">
    <text evidence="11">The sequence shown here is derived from an EMBL/GenBank/DDBJ whole genome shotgun (WGS) entry which is preliminary data.</text>
</comment>